<dbReference type="Gene3D" id="2.60.120.620">
    <property type="entry name" value="q2cbj1_9rhob like domain"/>
    <property type="match status" value="1"/>
</dbReference>
<comment type="caution">
    <text evidence="1">The sequence shown here is derived from an EMBL/GenBank/DDBJ whole genome shotgun (WGS) entry which is preliminary data.</text>
</comment>
<dbReference type="InterPro" id="IPR008775">
    <property type="entry name" value="Phytyl_CoA_dOase-like"/>
</dbReference>
<dbReference type="Pfam" id="PF05721">
    <property type="entry name" value="PhyH"/>
    <property type="match status" value="1"/>
</dbReference>
<protein>
    <recommendedName>
        <fullName evidence="3">Phytanoyl-CoA dioxygenase</fullName>
    </recommendedName>
</protein>
<sequence>MSSPKIRRSQMIHVNHALVEACVRDGYVMIPGAFTETQALEARAEIDRMHGECPLIGRSEFEGCKTNCMWALLGKSREFDAFCLIPEGYRIERVLPIGRPGETAQILHHDDAGTRMPRPRPPMSVGTATWLDDYNETNGSTRIVSGSHRWGDGVYPWDEQAIPALARRGSVVYFLGTTWHSGGVNYCQPWLRAYEDLKTAIDPRRILAGEIDQRIMDMMVYARHSHTGVF</sequence>
<evidence type="ECO:0000313" key="1">
    <source>
        <dbReference type="EMBL" id="KAK0385655.1"/>
    </source>
</evidence>
<gene>
    <name evidence="1" type="ORF">NLU13_6832</name>
</gene>
<dbReference type="Proteomes" id="UP001175261">
    <property type="component" value="Unassembled WGS sequence"/>
</dbReference>
<dbReference type="EMBL" id="JAPDFR010000006">
    <property type="protein sequence ID" value="KAK0385655.1"/>
    <property type="molecule type" value="Genomic_DNA"/>
</dbReference>
<accession>A0AA39L6D9</accession>
<evidence type="ECO:0000313" key="2">
    <source>
        <dbReference type="Proteomes" id="UP001175261"/>
    </source>
</evidence>
<evidence type="ECO:0008006" key="3">
    <source>
        <dbReference type="Google" id="ProtNLM"/>
    </source>
</evidence>
<keyword evidence="2" id="KW-1185">Reference proteome</keyword>
<dbReference type="SUPFAM" id="SSF51197">
    <property type="entry name" value="Clavaminate synthase-like"/>
    <property type="match status" value="1"/>
</dbReference>
<organism evidence="1 2">
    <name type="scientific">Sarocladium strictum</name>
    <name type="common">Black bundle disease fungus</name>
    <name type="synonym">Acremonium strictum</name>
    <dbReference type="NCBI Taxonomy" id="5046"/>
    <lineage>
        <taxon>Eukaryota</taxon>
        <taxon>Fungi</taxon>
        <taxon>Dikarya</taxon>
        <taxon>Ascomycota</taxon>
        <taxon>Pezizomycotina</taxon>
        <taxon>Sordariomycetes</taxon>
        <taxon>Hypocreomycetidae</taxon>
        <taxon>Hypocreales</taxon>
        <taxon>Sarocladiaceae</taxon>
        <taxon>Sarocladium</taxon>
    </lineage>
</organism>
<name>A0AA39L6D9_SARSR</name>
<dbReference type="AlphaFoldDB" id="A0AA39L6D9"/>
<reference evidence="1" key="1">
    <citation type="submission" date="2022-10" db="EMBL/GenBank/DDBJ databases">
        <title>Determination and structural analysis of whole genome sequence of Sarocladium strictum F4-1.</title>
        <authorList>
            <person name="Hu L."/>
            <person name="Jiang Y."/>
        </authorList>
    </citation>
    <scope>NUCLEOTIDE SEQUENCE</scope>
    <source>
        <strain evidence="1">F4-1</strain>
    </source>
</reference>
<proteinExistence type="predicted"/>